<protein>
    <submittedName>
        <fullName evidence="1">Uncharacterized protein</fullName>
    </submittedName>
</protein>
<evidence type="ECO:0000313" key="1">
    <source>
        <dbReference type="EMBL" id="TYH47005.1"/>
    </source>
</evidence>
<dbReference type="AlphaFoldDB" id="A0A5D2IY79"/>
<evidence type="ECO:0000313" key="2">
    <source>
        <dbReference type="Proteomes" id="UP000322667"/>
    </source>
</evidence>
<accession>A0A5D2IY79</accession>
<keyword evidence="2" id="KW-1185">Reference proteome</keyword>
<organism evidence="1 2">
    <name type="scientific">Gossypium tomentosum</name>
    <name type="common">Hawaiian cotton</name>
    <name type="synonym">Gossypium sandvicense</name>
    <dbReference type="NCBI Taxonomy" id="34277"/>
    <lineage>
        <taxon>Eukaryota</taxon>
        <taxon>Viridiplantae</taxon>
        <taxon>Streptophyta</taxon>
        <taxon>Embryophyta</taxon>
        <taxon>Tracheophyta</taxon>
        <taxon>Spermatophyta</taxon>
        <taxon>Magnoliopsida</taxon>
        <taxon>eudicotyledons</taxon>
        <taxon>Gunneridae</taxon>
        <taxon>Pentapetalae</taxon>
        <taxon>rosids</taxon>
        <taxon>malvids</taxon>
        <taxon>Malvales</taxon>
        <taxon>Malvaceae</taxon>
        <taxon>Malvoideae</taxon>
        <taxon>Gossypium</taxon>
    </lineage>
</organism>
<dbReference type="Proteomes" id="UP000322667">
    <property type="component" value="Chromosome D11"/>
</dbReference>
<gene>
    <name evidence="1" type="ORF">ES332_D11G380700v1</name>
</gene>
<sequence>MLDNHSHYVNIPSQKMVARITGSFKEIELCNKMAELCNKMAMVYDFNGVGQKSTFFMEYLLGIVYIQV</sequence>
<reference evidence="1 2" key="1">
    <citation type="submission" date="2019-07" db="EMBL/GenBank/DDBJ databases">
        <title>WGS assembly of Gossypium tomentosum.</title>
        <authorList>
            <person name="Chen Z.J."/>
            <person name="Sreedasyam A."/>
            <person name="Ando A."/>
            <person name="Song Q."/>
            <person name="De L."/>
            <person name="Hulse-Kemp A."/>
            <person name="Ding M."/>
            <person name="Ye W."/>
            <person name="Kirkbride R."/>
            <person name="Jenkins J."/>
            <person name="Plott C."/>
            <person name="Lovell J."/>
            <person name="Lin Y.-M."/>
            <person name="Vaughn R."/>
            <person name="Liu B."/>
            <person name="Li W."/>
            <person name="Simpson S."/>
            <person name="Scheffler B."/>
            <person name="Saski C."/>
            <person name="Grover C."/>
            <person name="Hu G."/>
            <person name="Conover J."/>
            <person name="Carlson J."/>
            <person name="Shu S."/>
            <person name="Boston L."/>
            <person name="Williams M."/>
            <person name="Peterson D."/>
            <person name="Mcgee K."/>
            <person name="Jones D."/>
            <person name="Wendel J."/>
            <person name="Stelly D."/>
            <person name="Grimwood J."/>
            <person name="Schmutz J."/>
        </authorList>
    </citation>
    <scope>NUCLEOTIDE SEQUENCE [LARGE SCALE GENOMIC DNA]</scope>
    <source>
        <strain evidence="1">7179.01</strain>
    </source>
</reference>
<dbReference type="EMBL" id="CM017633">
    <property type="protein sequence ID" value="TYH47005.1"/>
    <property type="molecule type" value="Genomic_DNA"/>
</dbReference>
<proteinExistence type="predicted"/>
<name>A0A5D2IY79_GOSTO</name>